<evidence type="ECO:0000256" key="1">
    <source>
        <dbReference type="SAM" id="SignalP"/>
    </source>
</evidence>
<name>A0A378L0R6_9GAMM</name>
<evidence type="ECO:0000313" key="2">
    <source>
        <dbReference type="EMBL" id="KTD49154.1"/>
    </source>
</evidence>
<feature type="chain" id="PRO_5016987457" description="Secreted protein" evidence="1">
    <location>
        <begin position="23"/>
        <end position="129"/>
    </location>
</feature>
<evidence type="ECO:0008006" key="6">
    <source>
        <dbReference type="Google" id="ProtNLM"/>
    </source>
</evidence>
<evidence type="ECO:0000313" key="5">
    <source>
        <dbReference type="Proteomes" id="UP000254230"/>
    </source>
</evidence>
<dbReference type="RefSeq" id="WP_133141124.1">
    <property type="nucleotide sequence ID" value="NZ_CAAAIL010000031.1"/>
</dbReference>
<sequence length="129" mass="15341">MESKIRYLIVLCSMMVSFHVQAICVKNITHFSLYYEIENRNTQYPAPKVKFHSGIANSNEKKCHGHTDEPGDEWKIYRFDLVKIFKVEENGEKVLACYKMVEGIANRLDVRFHKRDNSWWCLDKDDYED</sequence>
<accession>A0A378L0R6</accession>
<reference evidence="3 5" key="2">
    <citation type="submission" date="2018-06" db="EMBL/GenBank/DDBJ databases">
        <authorList>
            <consortium name="Pathogen Informatics"/>
            <person name="Doyle S."/>
        </authorList>
    </citation>
    <scope>NUCLEOTIDE SEQUENCE [LARGE SCALE GENOMIC DNA]</scope>
    <source>
        <strain evidence="3 5">NCTC12376</strain>
    </source>
</reference>
<dbReference type="EMBL" id="LNYR01000021">
    <property type="protein sequence ID" value="KTD49154.1"/>
    <property type="molecule type" value="Genomic_DNA"/>
</dbReference>
<dbReference type="AlphaFoldDB" id="A0A378L0R6"/>
<evidence type="ECO:0000313" key="4">
    <source>
        <dbReference type="Proteomes" id="UP000054639"/>
    </source>
</evidence>
<gene>
    <name evidence="2" type="ORF">Lqua_1606</name>
    <name evidence="3" type="ORF">NCTC12376_03084</name>
</gene>
<dbReference type="Proteomes" id="UP000054639">
    <property type="component" value="Unassembled WGS sequence"/>
</dbReference>
<proteinExistence type="predicted"/>
<evidence type="ECO:0000313" key="3">
    <source>
        <dbReference type="EMBL" id="STY19248.1"/>
    </source>
</evidence>
<organism evidence="3 5">
    <name type="scientific">Legionella quateirensis</name>
    <dbReference type="NCBI Taxonomy" id="45072"/>
    <lineage>
        <taxon>Bacteria</taxon>
        <taxon>Pseudomonadati</taxon>
        <taxon>Pseudomonadota</taxon>
        <taxon>Gammaproteobacteria</taxon>
        <taxon>Legionellales</taxon>
        <taxon>Legionellaceae</taxon>
        <taxon>Legionella</taxon>
    </lineage>
</organism>
<keyword evidence="4" id="KW-1185">Reference proteome</keyword>
<dbReference type="OrthoDB" id="5649396at2"/>
<reference evidence="2 4" key="1">
    <citation type="submission" date="2015-11" db="EMBL/GenBank/DDBJ databases">
        <title>Genomic analysis of 38 Legionella species identifies large and diverse effector repertoires.</title>
        <authorList>
            <person name="Burstein D."/>
            <person name="Amaro F."/>
            <person name="Zusman T."/>
            <person name="Lifshitz Z."/>
            <person name="Cohen O."/>
            <person name="Gilbert J.A."/>
            <person name="Pupko T."/>
            <person name="Shuman H.A."/>
            <person name="Segal G."/>
        </authorList>
    </citation>
    <scope>NUCLEOTIDE SEQUENCE [LARGE SCALE GENOMIC DNA]</scope>
    <source>
        <strain evidence="2 4">ATCC 49507</strain>
    </source>
</reference>
<dbReference type="EMBL" id="UGOW01000001">
    <property type="protein sequence ID" value="STY19248.1"/>
    <property type="molecule type" value="Genomic_DNA"/>
</dbReference>
<feature type="signal peptide" evidence="1">
    <location>
        <begin position="1"/>
        <end position="22"/>
    </location>
</feature>
<dbReference type="Proteomes" id="UP000254230">
    <property type="component" value="Unassembled WGS sequence"/>
</dbReference>
<keyword evidence="1" id="KW-0732">Signal</keyword>
<protein>
    <recommendedName>
        <fullName evidence="6">Secreted protein</fullName>
    </recommendedName>
</protein>